<dbReference type="CDD" id="cd04056">
    <property type="entry name" value="Peptidases_S53"/>
    <property type="match status" value="1"/>
</dbReference>
<organism evidence="5 6">
    <name type="scientific">Jatrophihabitans telluris</name>
    <dbReference type="NCBI Taxonomy" id="2038343"/>
    <lineage>
        <taxon>Bacteria</taxon>
        <taxon>Bacillati</taxon>
        <taxon>Actinomycetota</taxon>
        <taxon>Actinomycetes</taxon>
        <taxon>Jatrophihabitantales</taxon>
        <taxon>Jatrophihabitantaceae</taxon>
        <taxon>Jatrophihabitans</taxon>
    </lineage>
</organism>
<accession>A0ABY4QYQ7</accession>
<keyword evidence="6" id="KW-1185">Reference proteome</keyword>
<proteinExistence type="predicted"/>
<feature type="domain" description="Peptidase S53" evidence="4">
    <location>
        <begin position="113"/>
        <end position="436"/>
    </location>
</feature>
<sequence length="1043" mass="103127">MNSVTGMDNDRSSRRTRVLSVIAAVTMVVGVFSVAGPADASTSDTATAPASAAAASPLPAVPSQATTGVQLEDLCGTAAPGRAQCLGVRQVPAVGAGTSAHAATVNPSYNPGGLSPANLIDAYKLDATKGVGQTVAIIDAYDAPHAEADLSVYRTQYGLPACTTANGCFSKINQAGNAGPLPVYNGGWAGEIALDLDMVSAICPQCNILLVEASSSYLSDLGTAVDTAVRLGAKFVSNSYGGGDSAGANSDSHYNHPGVAITVSTGDSGYGVSYPASSPYVTAVGGTSLVSATNSRGWSETTWSGAGSGCSYNASKPTFQNSVATACSTRAVADVSAVANPYTGVAVYNGGWGVYGGTSASAPIIAATYALAGTPGSTDYPNSYPYAHSDQLFDVTAGTNGSCGGKVWCAAGVGWDGPTGLGTPDSAAGLSATGTVSGFPGRFSASATVPSPAIAGLPIQAHVTPALPENDSLAGVTWKSGRADCTFNSTTALDPILTCNAGTTTATTVTVTAKDVAGASKVITLPLTFDTSSALRSVTIGAGVTGQSSSSQSVCTNLATPVSATVVDTATGSAVKGLALAFTRQAGSTAATTFGGRTTGADGAITATLATATTTVLGAKTSAAGRFSAGAATSVSVVPTRCTPTLTAVADRTSTYYGDPVTVTGTLTRDLNGTAIPVAGAKVQILSTVNGRASILATATTAGNGTFGITVKPTVSAVLSAYLPASSSWSAASAGLGTLAVSLPNTTLTGSLPATDVGYGDAVTVSGSLLRDAGGNLTGVSRGAVSIIDTPTTGRAVTLATAAAAANGTWSVAVHPTLTGQISAVYAGAAGQPAARISLAAMTVGTWNTAVTLSTQNSQQLAGAKNLVSGTVARTYGGTTSAAPSVLVKVILNTTSGKSLLLGSVKSAANGTYSMQVAPKETGNLVAQVSNVPGYTAASSGTDAVTVTTRVSTVAPRTVTAGQSFSVRAAISEKRRALVTVQLLNGRRWIVLSTRLTASAGTVRVALPGLSAGRHLLRVLVSGDRRGKSGHSACFVVMVRKAV</sequence>
<keyword evidence="3" id="KW-0720">Serine protease</keyword>
<evidence type="ECO:0000256" key="2">
    <source>
        <dbReference type="ARBA" id="ARBA00022801"/>
    </source>
</evidence>
<dbReference type="EMBL" id="CP097332">
    <property type="protein sequence ID" value="UQX88146.1"/>
    <property type="molecule type" value="Genomic_DNA"/>
</dbReference>
<dbReference type="InterPro" id="IPR030400">
    <property type="entry name" value="Sedolisin_dom"/>
</dbReference>
<dbReference type="RefSeq" id="WP_249771362.1">
    <property type="nucleotide sequence ID" value="NZ_CP097332.1"/>
</dbReference>
<dbReference type="Gene3D" id="3.40.50.200">
    <property type="entry name" value="Peptidase S8/S53 domain"/>
    <property type="match status" value="1"/>
</dbReference>
<dbReference type="InterPro" id="IPR036852">
    <property type="entry name" value="Peptidase_S8/S53_dom_sf"/>
</dbReference>
<dbReference type="Proteomes" id="UP001056336">
    <property type="component" value="Chromosome"/>
</dbReference>
<evidence type="ECO:0000259" key="4">
    <source>
        <dbReference type="PROSITE" id="PS51695"/>
    </source>
</evidence>
<dbReference type="PANTHER" id="PTHR14218">
    <property type="entry name" value="PROTEASE S8 TRIPEPTIDYL PEPTIDASE I CLN2"/>
    <property type="match status" value="1"/>
</dbReference>
<reference evidence="5" key="1">
    <citation type="journal article" date="2018" name="Int. J. Syst. Evol. Microbiol.">
        <title>Jatrophihabitans telluris sp. nov., isolated from sediment soil of lava forest wetlands and the emended description of the genus Jatrophihabitans.</title>
        <authorList>
            <person name="Lee K.C."/>
            <person name="Suh M.K."/>
            <person name="Eom M.K."/>
            <person name="Kim K.K."/>
            <person name="Kim J.S."/>
            <person name="Kim D.S."/>
            <person name="Ko S.H."/>
            <person name="Shin Y.K."/>
            <person name="Lee J.S."/>
        </authorList>
    </citation>
    <scope>NUCLEOTIDE SEQUENCE</scope>
    <source>
        <strain evidence="5">N237</strain>
    </source>
</reference>
<reference evidence="5" key="2">
    <citation type="submission" date="2022-05" db="EMBL/GenBank/DDBJ databases">
        <authorList>
            <person name="Kim J.-S."/>
            <person name="Lee K."/>
            <person name="Suh M."/>
            <person name="Eom M."/>
            <person name="Kim J.-S."/>
            <person name="Kim D.-S."/>
            <person name="Ko S.-H."/>
            <person name="Shin Y."/>
            <person name="Lee J.-S."/>
        </authorList>
    </citation>
    <scope>NUCLEOTIDE SEQUENCE</scope>
    <source>
        <strain evidence="5">N237</strain>
    </source>
</reference>
<evidence type="ECO:0000256" key="1">
    <source>
        <dbReference type="ARBA" id="ARBA00022670"/>
    </source>
</evidence>
<dbReference type="PROSITE" id="PS51695">
    <property type="entry name" value="SEDOLISIN"/>
    <property type="match status" value="1"/>
</dbReference>
<dbReference type="PANTHER" id="PTHR14218:SF15">
    <property type="entry name" value="TRIPEPTIDYL-PEPTIDASE 1"/>
    <property type="match status" value="1"/>
</dbReference>
<keyword evidence="1" id="KW-0645">Protease</keyword>
<protein>
    <submittedName>
        <fullName evidence="5">S53 family peptidase</fullName>
    </submittedName>
</protein>
<dbReference type="InterPro" id="IPR050819">
    <property type="entry name" value="Tripeptidyl-peptidase_I"/>
</dbReference>
<dbReference type="InterPro" id="IPR023828">
    <property type="entry name" value="Peptidase_S8_Ser-AS"/>
</dbReference>
<name>A0ABY4QYQ7_9ACTN</name>
<evidence type="ECO:0000313" key="6">
    <source>
        <dbReference type="Proteomes" id="UP001056336"/>
    </source>
</evidence>
<gene>
    <name evidence="5" type="ORF">M6D93_17915</name>
</gene>
<evidence type="ECO:0000313" key="5">
    <source>
        <dbReference type="EMBL" id="UQX88146.1"/>
    </source>
</evidence>
<dbReference type="PROSITE" id="PS00138">
    <property type="entry name" value="SUBTILASE_SER"/>
    <property type="match status" value="1"/>
</dbReference>
<keyword evidence="2" id="KW-0378">Hydrolase</keyword>
<dbReference type="SUPFAM" id="SSF52743">
    <property type="entry name" value="Subtilisin-like"/>
    <property type="match status" value="1"/>
</dbReference>
<evidence type="ECO:0000256" key="3">
    <source>
        <dbReference type="ARBA" id="ARBA00022825"/>
    </source>
</evidence>